<feature type="region of interest" description="Disordered" evidence="1">
    <location>
        <begin position="116"/>
        <end position="136"/>
    </location>
</feature>
<evidence type="ECO:0000313" key="3">
    <source>
        <dbReference type="Proteomes" id="UP001642464"/>
    </source>
</evidence>
<proteinExistence type="predicted"/>
<dbReference type="EMBL" id="CAXAMM010019158">
    <property type="protein sequence ID" value="CAK9045094.1"/>
    <property type="molecule type" value="Genomic_DNA"/>
</dbReference>
<name>A0ABP0M2W0_9DINO</name>
<dbReference type="Proteomes" id="UP001642464">
    <property type="component" value="Unassembled WGS sequence"/>
</dbReference>
<sequence>IAVRKLHFTPANTGLEDNNYPELGTAWKAAHVKLALWYITKPARDFAEERDDPILEVGASCSWALLSAIESMDAAGLIMTEEQAVQTHQGLMEHLHCWHAMRASCISAAVKRFKNSRDEKHHSTGKRRRNSVSSLL</sequence>
<reference evidence="2 3" key="1">
    <citation type="submission" date="2024-02" db="EMBL/GenBank/DDBJ databases">
        <authorList>
            <person name="Chen Y."/>
            <person name="Shah S."/>
            <person name="Dougan E. K."/>
            <person name="Thang M."/>
            <person name="Chan C."/>
        </authorList>
    </citation>
    <scope>NUCLEOTIDE SEQUENCE [LARGE SCALE GENOMIC DNA]</scope>
</reference>
<evidence type="ECO:0000313" key="2">
    <source>
        <dbReference type="EMBL" id="CAK9045094.1"/>
    </source>
</evidence>
<protein>
    <submittedName>
        <fullName evidence="2">Uncharacterized protein</fullName>
    </submittedName>
</protein>
<evidence type="ECO:0000256" key="1">
    <source>
        <dbReference type="SAM" id="MobiDB-lite"/>
    </source>
</evidence>
<accession>A0ABP0M2W0</accession>
<organism evidence="2 3">
    <name type="scientific">Durusdinium trenchii</name>
    <dbReference type="NCBI Taxonomy" id="1381693"/>
    <lineage>
        <taxon>Eukaryota</taxon>
        <taxon>Sar</taxon>
        <taxon>Alveolata</taxon>
        <taxon>Dinophyceae</taxon>
        <taxon>Suessiales</taxon>
        <taxon>Symbiodiniaceae</taxon>
        <taxon>Durusdinium</taxon>
    </lineage>
</organism>
<gene>
    <name evidence="2" type="ORF">SCF082_LOCUS25521</name>
</gene>
<keyword evidence="3" id="KW-1185">Reference proteome</keyword>
<feature type="non-terminal residue" evidence="2">
    <location>
        <position position="1"/>
    </location>
</feature>
<comment type="caution">
    <text evidence="2">The sequence shown here is derived from an EMBL/GenBank/DDBJ whole genome shotgun (WGS) entry which is preliminary data.</text>
</comment>